<dbReference type="PANTHER" id="PTHR11106">
    <property type="entry name" value="GANGLIOSIDE INDUCED DIFFERENTIATION ASSOCIATED PROTEIN 2-RELATED"/>
    <property type="match status" value="1"/>
</dbReference>
<evidence type="ECO:0000313" key="4">
    <source>
        <dbReference type="Proteomes" id="UP000286045"/>
    </source>
</evidence>
<gene>
    <name evidence="3" type="ORF">EKO27_g2092</name>
</gene>
<dbReference type="SMART" id="SM00506">
    <property type="entry name" value="A1pp"/>
    <property type="match status" value="1"/>
</dbReference>
<evidence type="ECO:0000313" key="3">
    <source>
        <dbReference type="EMBL" id="RWA13033.1"/>
    </source>
</evidence>
<dbReference type="EMBL" id="RYZI01000036">
    <property type="protein sequence ID" value="RWA13033.1"/>
    <property type="molecule type" value="Genomic_DNA"/>
</dbReference>
<feature type="compositionally biased region" description="Basic and acidic residues" evidence="1">
    <location>
        <begin position="248"/>
        <end position="262"/>
    </location>
</feature>
<protein>
    <recommendedName>
        <fullName evidence="2">Macro domain-containing protein</fullName>
    </recommendedName>
</protein>
<dbReference type="PROSITE" id="PS51154">
    <property type="entry name" value="MACRO"/>
    <property type="match status" value="1"/>
</dbReference>
<feature type="compositionally biased region" description="Acidic residues" evidence="1">
    <location>
        <begin position="218"/>
        <end position="229"/>
    </location>
</feature>
<evidence type="ECO:0000256" key="1">
    <source>
        <dbReference type="SAM" id="MobiDB-lite"/>
    </source>
</evidence>
<dbReference type="NCBIfam" id="NF001664">
    <property type="entry name" value="PRK00431.1-6"/>
    <property type="match status" value="1"/>
</dbReference>
<sequence>MLRAATRMAPITVDEIPTLSLLYKLNKIDPSPLGPLNNATAAHNGQIGIIRGDITTLAVDAIVNAANKSLLGGGGVDGAIHRAAGPGLVAECRTLDGCDTGSSKITNAYKLPAKKVIHTVGPIYNSLYQQRCEAALRGCYQSALQLAVQNELKTIAFSAISTGIYGYPSPAAARIACSTAKDFLNGEDGDKLDRIIFVTFEEKDVNAYNRILPSDTSSEPEDPTEEQLLEAEATANQLPSVPENDPSDSEHYQKKQKQEDTD</sequence>
<dbReference type="PANTHER" id="PTHR11106:SF27">
    <property type="entry name" value="MACRO DOMAIN-CONTAINING PROTEIN"/>
    <property type="match status" value="1"/>
</dbReference>
<dbReference type="InterPro" id="IPR002589">
    <property type="entry name" value="Macro_dom"/>
</dbReference>
<evidence type="ECO:0000259" key="2">
    <source>
        <dbReference type="PROSITE" id="PS51154"/>
    </source>
</evidence>
<dbReference type="InterPro" id="IPR043472">
    <property type="entry name" value="Macro_dom-like"/>
</dbReference>
<dbReference type="Gene3D" id="3.40.220.10">
    <property type="entry name" value="Leucine Aminopeptidase, subunit E, domain 1"/>
    <property type="match status" value="1"/>
</dbReference>
<dbReference type="CDD" id="cd02908">
    <property type="entry name" value="Macro_OAADPr_deacetylase"/>
    <property type="match status" value="1"/>
</dbReference>
<dbReference type="STRING" id="363999.A0A439DF50"/>
<feature type="domain" description="Macro" evidence="2">
    <location>
        <begin position="34"/>
        <end position="216"/>
    </location>
</feature>
<dbReference type="SUPFAM" id="SSF52949">
    <property type="entry name" value="Macro domain-like"/>
    <property type="match status" value="1"/>
</dbReference>
<organism evidence="3 4">
    <name type="scientific">Xylaria grammica</name>
    <dbReference type="NCBI Taxonomy" id="363999"/>
    <lineage>
        <taxon>Eukaryota</taxon>
        <taxon>Fungi</taxon>
        <taxon>Dikarya</taxon>
        <taxon>Ascomycota</taxon>
        <taxon>Pezizomycotina</taxon>
        <taxon>Sordariomycetes</taxon>
        <taxon>Xylariomycetidae</taxon>
        <taxon>Xylariales</taxon>
        <taxon>Xylariaceae</taxon>
        <taxon>Xylaria</taxon>
    </lineage>
</organism>
<feature type="region of interest" description="Disordered" evidence="1">
    <location>
        <begin position="211"/>
        <end position="262"/>
    </location>
</feature>
<dbReference type="Pfam" id="PF01661">
    <property type="entry name" value="Macro"/>
    <property type="match status" value="1"/>
</dbReference>
<accession>A0A439DF50</accession>
<proteinExistence type="predicted"/>
<reference evidence="3 4" key="1">
    <citation type="submission" date="2018-12" db="EMBL/GenBank/DDBJ databases">
        <title>Draft genome sequence of Xylaria grammica IHI A82.</title>
        <authorList>
            <person name="Buettner E."/>
            <person name="Kellner H."/>
        </authorList>
    </citation>
    <scope>NUCLEOTIDE SEQUENCE [LARGE SCALE GENOMIC DNA]</scope>
    <source>
        <strain evidence="3 4">IHI A82</strain>
    </source>
</reference>
<dbReference type="AlphaFoldDB" id="A0A439DF50"/>
<name>A0A439DF50_9PEZI</name>
<keyword evidence="4" id="KW-1185">Reference proteome</keyword>
<dbReference type="Proteomes" id="UP000286045">
    <property type="component" value="Unassembled WGS sequence"/>
</dbReference>
<comment type="caution">
    <text evidence="3">The sequence shown here is derived from an EMBL/GenBank/DDBJ whole genome shotgun (WGS) entry which is preliminary data.</text>
</comment>